<sequence length="151" mass="18000">MQEYEKILKEQNYVDEADIYLQAIKYKKKDQPKKEIFIVPSNIELNYLEEVFFRKIILPESKIIYLPTPGNLKKPDSFYFSESYKEEESYPENLLDYLYDIDKIPSNLPGKFNIDLIQSHGEFNEVKTIIRKIKSQNIPLDEVSIFYTVQE</sequence>
<dbReference type="AlphaFoldDB" id="X1RK78"/>
<proteinExistence type="predicted"/>
<accession>X1RK78</accession>
<reference evidence="1" key="1">
    <citation type="journal article" date="2014" name="Front. Microbiol.">
        <title>High frequency of phylogenetically diverse reductive dehalogenase-homologous genes in deep subseafloor sedimentary metagenomes.</title>
        <authorList>
            <person name="Kawai M."/>
            <person name="Futagami T."/>
            <person name="Toyoda A."/>
            <person name="Takaki Y."/>
            <person name="Nishi S."/>
            <person name="Hori S."/>
            <person name="Arai W."/>
            <person name="Tsubouchi T."/>
            <person name="Morono Y."/>
            <person name="Uchiyama I."/>
            <person name="Ito T."/>
            <person name="Fujiyama A."/>
            <person name="Inagaki F."/>
            <person name="Takami H."/>
        </authorList>
    </citation>
    <scope>NUCLEOTIDE SEQUENCE</scope>
    <source>
        <strain evidence="1">Expedition CK06-06</strain>
    </source>
</reference>
<evidence type="ECO:0000313" key="1">
    <source>
        <dbReference type="EMBL" id="GAI63560.1"/>
    </source>
</evidence>
<gene>
    <name evidence="1" type="ORF">S12H4_05365</name>
</gene>
<protein>
    <submittedName>
        <fullName evidence="1">Uncharacterized protein</fullName>
    </submittedName>
</protein>
<dbReference type="EMBL" id="BARW01001763">
    <property type="protein sequence ID" value="GAI63560.1"/>
    <property type="molecule type" value="Genomic_DNA"/>
</dbReference>
<name>X1RK78_9ZZZZ</name>
<organism evidence="1">
    <name type="scientific">marine sediment metagenome</name>
    <dbReference type="NCBI Taxonomy" id="412755"/>
    <lineage>
        <taxon>unclassified sequences</taxon>
        <taxon>metagenomes</taxon>
        <taxon>ecological metagenomes</taxon>
    </lineage>
</organism>
<feature type="non-terminal residue" evidence="1">
    <location>
        <position position="151"/>
    </location>
</feature>
<comment type="caution">
    <text evidence="1">The sequence shown here is derived from an EMBL/GenBank/DDBJ whole genome shotgun (WGS) entry which is preliminary data.</text>
</comment>